<evidence type="ECO:0000256" key="2">
    <source>
        <dbReference type="ARBA" id="ARBA00022490"/>
    </source>
</evidence>
<evidence type="ECO:0000256" key="8">
    <source>
        <dbReference type="RuleBase" id="RU004560"/>
    </source>
</evidence>
<sequence length="969" mass="107639">MTTSKGFYQILKLEKKQDSSPRQLELETPALVHLFTDDTLKKSFDIEDVDDIPSFSSASTTTTPVSPSSSHFFLNHTKGNEGPGRNDQSPSLALNNNNNMGSVAHQSCIRLNSNPSPLKSPTIVSSLSFNRGTMSKPTIYNNGSSVMRAASFQSRLNPSDCSMQSGPCSDNDSLQSSTSSLEYTRRAGGALPFTNLGSYPSPSLKGEYYQTQPWLQQQYLAQGTNLRGTQLLKKFSSHGNVIHSEMDHVSGVMPGVTEAQAVNHGSMPSLNLKICDGGGMVEIQRNRGRLSSGLTYINANGNWNGCLYNGTSFEEDGYNDSQNHHHHQQQVTQLFKAPQSKAKEIPRLNKFPLDLDSLVSSASTTSATKPQGGSMNPNPPKHPPRTGDLQHHSNPKSTSVSPSASLSSLNSSSDTPTFSLHHPLLPFSPNSPTFSQSSIPFPELSSFPLPIYPVCNPQLGILSEPEIIQLPPGSPSRPRAIQSLENGAGDARDNVASILQRIASFTRPVASDTTQAAVTKHPTVQSKGQLLSALHCPAETTSLPLREQGKKKQEETAGELEIDPVTSMEEQEEKKRGIMGQVQEDGGNREEQLVSLHSQNSMTKQEENFVELCAEMEEKEIEQGQKKKEVGLCKPVLDLQMSFIKGTDLFGYVGIEAVLDQMRRKTMKAGFEFNIMVVGQSGLGKSTLVNTLFKSKVSQKSCTPNYEEKISKTVKLHSISHMIEEKGVKMKLTVVDTPGFGDQINNENCWEPIMKYVNEQYEKYLREEMNVHRKRRIPDSRVHCCIYFLPATGHRLRPIDVEFMKRLGKIVSIVPVIAKADTLTIEERQEFKERIRQDFVANGIRVYPQKEYDEDPEDHILNDRIRESIPFAVVGTDKEHQVNGNKVLGRKTKWGIIEVENRAHCEFASLRDLLIRSHLQDLKDVTHSILYETYRVQRLNESNMSFNELGLSWPLENGTAGKSESESHL</sequence>
<comment type="similarity">
    <text evidence="8">Belongs to the TRAFAC class TrmE-Era-EngA-EngB-Septin-like GTPase superfamily. Septin GTPase family.</text>
</comment>
<accession>A0A3Q3L5K3</accession>
<evidence type="ECO:0000256" key="3">
    <source>
        <dbReference type="ARBA" id="ARBA00022618"/>
    </source>
</evidence>
<dbReference type="GO" id="GO:0005856">
    <property type="term" value="C:cytoskeleton"/>
    <property type="evidence" value="ECO:0007669"/>
    <property type="project" value="UniProtKB-SubCell"/>
</dbReference>
<evidence type="ECO:0000256" key="7">
    <source>
        <dbReference type="ARBA" id="ARBA00023306"/>
    </source>
</evidence>
<keyword evidence="5 8" id="KW-0342">GTP-binding</keyword>
<feature type="region of interest" description="Disordered" evidence="9">
    <location>
        <begin position="156"/>
        <end position="176"/>
    </location>
</feature>
<proteinExistence type="inferred from homology"/>
<name>A0A3Q3L5K3_9TELE</name>
<dbReference type="GO" id="GO:0051301">
    <property type="term" value="P:cell division"/>
    <property type="evidence" value="ECO:0007669"/>
    <property type="project" value="UniProtKB-KW"/>
</dbReference>
<feature type="domain" description="Septin-type G" evidence="10">
    <location>
        <begin position="669"/>
        <end position="941"/>
    </location>
</feature>
<dbReference type="GO" id="GO:0005525">
    <property type="term" value="F:GTP binding"/>
    <property type="evidence" value="ECO:0007669"/>
    <property type="project" value="UniProtKB-KW"/>
</dbReference>
<feature type="compositionally biased region" description="Low complexity" evidence="9">
    <location>
        <begin position="395"/>
        <end position="417"/>
    </location>
</feature>
<dbReference type="Gene3D" id="3.40.50.300">
    <property type="entry name" value="P-loop containing nucleotide triphosphate hydrolases"/>
    <property type="match status" value="1"/>
</dbReference>
<protein>
    <recommendedName>
        <fullName evidence="10">Septin-type G domain-containing protein</fullName>
    </recommendedName>
</protein>
<keyword evidence="3" id="KW-0132">Cell division</keyword>
<dbReference type="Proteomes" id="UP000261640">
    <property type="component" value="Unplaced"/>
</dbReference>
<feature type="compositionally biased region" description="Polar residues" evidence="9">
    <location>
        <begin position="156"/>
        <end position="168"/>
    </location>
</feature>
<dbReference type="SUPFAM" id="SSF52540">
    <property type="entry name" value="P-loop containing nucleoside triphosphate hydrolases"/>
    <property type="match status" value="1"/>
</dbReference>
<dbReference type="InterPro" id="IPR030379">
    <property type="entry name" value="G_SEPTIN_dom"/>
</dbReference>
<feature type="region of interest" description="Disordered" evidence="9">
    <location>
        <begin position="361"/>
        <end position="417"/>
    </location>
</feature>
<keyword evidence="4 8" id="KW-0547">Nucleotide-binding</keyword>
<dbReference type="PROSITE" id="PS51719">
    <property type="entry name" value="G_SEPTIN"/>
    <property type="match status" value="1"/>
</dbReference>
<evidence type="ECO:0000256" key="6">
    <source>
        <dbReference type="ARBA" id="ARBA00023212"/>
    </source>
</evidence>
<dbReference type="InterPro" id="IPR027417">
    <property type="entry name" value="P-loop_NTPase"/>
</dbReference>
<dbReference type="PANTHER" id="PTHR18884">
    <property type="entry name" value="SEPTIN"/>
    <property type="match status" value="1"/>
</dbReference>
<keyword evidence="2" id="KW-0963">Cytoplasm</keyword>
<comment type="subcellular location">
    <subcellularLocation>
        <location evidence="1">Cytoplasm</location>
        <location evidence="1">Cytoskeleton</location>
    </subcellularLocation>
</comment>
<dbReference type="Ensembl" id="ENSMAMT00000004961.2">
    <property type="protein sequence ID" value="ENSMAMP00000004841.2"/>
    <property type="gene ID" value="ENSMAMG00000003208.2"/>
</dbReference>
<dbReference type="FunFam" id="3.40.50.300:FF:000143">
    <property type="entry name" value="septin-9 isoform X1"/>
    <property type="match status" value="1"/>
</dbReference>
<dbReference type="CDD" id="cd01850">
    <property type="entry name" value="CDC_Septin"/>
    <property type="match status" value="1"/>
</dbReference>
<evidence type="ECO:0000313" key="12">
    <source>
        <dbReference type="Proteomes" id="UP000261640"/>
    </source>
</evidence>
<dbReference type="InParanoid" id="A0A3Q3L5K3"/>
<evidence type="ECO:0000313" key="11">
    <source>
        <dbReference type="Ensembl" id="ENSMAMP00000004841.2"/>
    </source>
</evidence>
<reference evidence="11" key="2">
    <citation type="submission" date="2025-09" db="UniProtKB">
        <authorList>
            <consortium name="Ensembl"/>
        </authorList>
    </citation>
    <scope>IDENTIFICATION</scope>
</reference>
<dbReference type="AlphaFoldDB" id="A0A3Q3L5K3"/>
<feature type="region of interest" description="Disordered" evidence="9">
    <location>
        <begin position="539"/>
        <end position="588"/>
    </location>
</feature>
<dbReference type="InterPro" id="IPR016491">
    <property type="entry name" value="Septin"/>
</dbReference>
<organism evidence="11 12">
    <name type="scientific">Mastacembelus armatus</name>
    <name type="common">zig-zag eel</name>
    <dbReference type="NCBI Taxonomy" id="205130"/>
    <lineage>
        <taxon>Eukaryota</taxon>
        <taxon>Metazoa</taxon>
        <taxon>Chordata</taxon>
        <taxon>Craniata</taxon>
        <taxon>Vertebrata</taxon>
        <taxon>Euteleostomi</taxon>
        <taxon>Actinopterygii</taxon>
        <taxon>Neopterygii</taxon>
        <taxon>Teleostei</taxon>
        <taxon>Neoteleostei</taxon>
        <taxon>Acanthomorphata</taxon>
        <taxon>Anabantaria</taxon>
        <taxon>Synbranchiformes</taxon>
        <taxon>Mastacembelidae</taxon>
        <taxon>Mastacembelus</taxon>
    </lineage>
</organism>
<dbReference type="GeneTree" id="ENSGT00940000158310"/>
<evidence type="ECO:0000256" key="9">
    <source>
        <dbReference type="SAM" id="MobiDB-lite"/>
    </source>
</evidence>
<dbReference type="Pfam" id="PF00735">
    <property type="entry name" value="Septin"/>
    <property type="match status" value="1"/>
</dbReference>
<evidence type="ECO:0000256" key="1">
    <source>
        <dbReference type="ARBA" id="ARBA00004245"/>
    </source>
</evidence>
<keyword evidence="7" id="KW-0131">Cell cycle</keyword>
<keyword evidence="12" id="KW-1185">Reference proteome</keyword>
<evidence type="ECO:0000259" key="10">
    <source>
        <dbReference type="PROSITE" id="PS51719"/>
    </source>
</evidence>
<evidence type="ECO:0000256" key="4">
    <source>
        <dbReference type="ARBA" id="ARBA00022741"/>
    </source>
</evidence>
<reference evidence="11" key="1">
    <citation type="submission" date="2025-08" db="UniProtKB">
        <authorList>
            <consortium name="Ensembl"/>
        </authorList>
    </citation>
    <scope>IDENTIFICATION</scope>
</reference>
<evidence type="ECO:0000256" key="5">
    <source>
        <dbReference type="ARBA" id="ARBA00023134"/>
    </source>
</evidence>
<keyword evidence="6" id="KW-0206">Cytoskeleton</keyword>